<dbReference type="GO" id="GO:2001295">
    <property type="term" value="P:malonyl-CoA biosynthetic process"/>
    <property type="evidence" value="ECO:0007669"/>
    <property type="project" value="UniProtKB-UniPathway"/>
</dbReference>
<dbReference type="EC" id="2.1.3.15" evidence="1"/>
<dbReference type="PANTHER" id="PTHR42853:SF1">
    <property type="entry name" value="ACETYL-COA CARBOXYTRANSFERASE"/>
    <property type="match status" value="1"/>
</dbReference>
<dbReference type="EMBL" id="JRKL02002040">
    <property type="protein sequence ID" value="KAF3960776.1"/>
    <property type="molecule type" value="Genomic_DNA"/>
</dbReference>
<dbReference type="InterPro" id="IPR011763">
    <property type="entry name" value="COA_CT_C"/>
</dbReference>
<keyword evidence="12" id="KW-1185">Reference proteome</keyword>
<dbReference type="UniPathway" id="UPA00655">
    <property type="reaction ID" value="UER00711"/>
</dbReference>
<dbReference type="GO" id="GO:0016743">
    <property type="term" value="F:carboxyl- or carbamoyltransferase activity"/>
    <property type="evidence" value="ECO:0007669"/>
    <property type="project" value="InterPro"/>
</dbReference>
<protein>
    <recommendedName>
        <fullName evidence="1">acetyl-CoA carboxytransferase</fullName>
        <ecNumber evidence="1">2.1.3.15</ecNumber>
    </recommendedName>
</protein>
<evidence type="ECO:0000256" key="8">
    <source>
        <dbReference type="ARBA" id="ARBA00049152"/>
    </source>
</evidence>
<keyword evidence="2" id="KW-0444">Lipid biosynthesis</keyword>
<dbReference type="GO" id="GO:0006633">
    <property type="term" value="P:fatty acid biosynthetic process"/>
    <property type="evidence" value="ECO:0007669"/>
    <property type="project" value="UniProtKB-KW"/>
</dbReference>
<evidence type="ECO:0000256" key="1">
    <source>
        <dbReference type="ARBA" id="ARBA00011883"/>
    </source>
</evidence>
<feature type="domain" description="CoA carboxyltransferase C-terminal" evidence="10">
    <location>
        <begin position="1"/>
        <end position="189"/>
    </location>
</feature>
<keyword evidence="4" id="KW-0276">Fatty acid metabolism</keyword>
<dbReference type="PANTHER" id="PTHR42853">
    <property type="entry name" value="ACETYL-COENZYME A CARBOXYLASE CARBOXYL TRANSFERASE SUBUNIT ALPHA"/>
    <property type="match status" value="1"/>
</dbReference>
<evidence type="ECO:0000256" key="2">
    <source>
        <dbReference type="ARBA" id="ARBA00022516"/>
    </source>
</evidence>
<evidence type="ECO:0000313" key="12">
    <source>
        <dbReference type="Proteomes" id="UP000737018"/>
    </source>
</evidence>
<dbReference type="GO" id="GO:0009317">
    <property type="term" value="C:acetyl-CoA carboxylase complex"/>
    <property type="evidence" value="ECO:0007669"/>
    <property type="project" value="InterPro"/>
</dbReference>
<dbReference type="Proteomes" id="UP000737018">
    <property type="component" value="Unassembled WGS sequence"/>
</dbReference>
<feature type="compositionally biased region" description="Basic and acidic residues" evidence="9">
    <location>
        <begin position="330"/>
        <end position="362"/>
    </location>
</feature>
<gene>
    <name evidence="11" type="ORF">CMV_014540</name>
</gene>
<evidence type="ECO:0000256" key="7">
    <source>
        <dbReference type="ARBA" id="ARBA00023160"/>
    </source>
</evidence>
<dbReference type="Pfam" id="PF03255">
    <property type="entry name" value="ACCA"/>
    <property type="match status" value="1"/>
</dbReference>
<reference evidence="11" key="1">
    <citation type="submission" date="2020-03" db="EMBL/GenBank/DDBJ databases">
        <title>Castanea mollissima Vanexum genome sequencing.</title>
        <authorList>
            <person name="Staton M."/>
        </authorList>
    </citation>
    <scope>NUCLEOTIDE SEQUENCE</scope>
    <source>
        <tissue evidence="11">Leaf</tissue>
    </source>
</reference>
<dbReference type="OrthoDB" id="196847at2759"/>
<evidence type="ECO:0000256" key="5">
    <source>
        <dbReference type="ARBA" id="ARBA00022840"/>
    </source>
</evidence>
<comment type="caution">
    <text evidence="11">The sequence shown here is derived from an EMBL/GenBank/DDBJ whole genome shotgun (WGS) entry which is preliminary data.</text>
</comment>
<keyword evidence="6" id="KW-0443">Lipid metabolism</keyword>
<dbReference type="GO" id="GO:0003989">
    <property type="term" value="F:acetyl-CoA carboxylase activity"/>
    <property type="evidence" value="ECO:0007669"/>
    <property type="project" value="InterPro"/>
</dbReference>
<evidence type="ECO:0000259" key="10">
    <source>
        <dbReference type="PROSITE" id="PS50989"/>
    </source>
</evidence>
<name>A0A8J4VUC3_9ROSI</name>
<dbReference type="PROSITE" id="PS50989">
    <property type="entry name" value="COA_CT_CTER"/>
    <property type="match status" value="1"/>
</dbReference>
<evidence type="ECO:0000256" key="6">
    <source>
        <dbReference type="ARBA" id="ARBA00023098"/>
    </source>
</evidence>
<sequence length="412" mass="45291">MNSKTYMLIGHQKDRNAKENIAHNFAMPTPHGYLKALHMMKYADHHGFPIVTFIDTPGAFTDLKSEELGQGESIAHNLRTMFGLNVPMVTVVTGEGGSGGALAIACVNKLSMLENSAFYVASPEACAAILWKSSQAAPKTAERLKIIAQEHYKLKIADGVIPEPLGGAHTDSVWTSQQIKLAITEAMKELANMDKKELLNHCRLKFWSIGGIQEGIAVDPEKKCNMKPSDDNMPKTADMESELENLKKILEAGPSDHTNIDLIEKHKQDPGAYLGLKYKLGKLNLASRLIEIKEKSDKLKAEINQKIPAEIKGKMELLKKAQENLSKGDSTSKDLAEEAERAKKELEELKAESAKGSSSKDIEKLQAEIKERILAALDVTALKEKVDKLRVGLSSSIERVTEGQIGAENGKW</sequence>
<evidence type="ECO:0000313" key="11">
    <source>
        <dbReference type="EMBL" id="KAF3960776.1"/>
    </source>
</evidence>
<dbReference type="AlphaFoldDB" id="A0A8J4VUC3"/>
<dbReference type="SUPFAM" id="SSF52096">
    <property type="entry name" value="ClpP/crotonase"/>
    <property type="match status" value="1"/>
</dbReference>
<keyword evidence="5" id="KW-0067">ATP-binding</keyword>
<evidence type="ECO:0000256" key="4">
    <source>
        <dbReference type="ARBA" id="ARBA00022832"/>
    </source>
</evidence>
<evidence type="ECO:0000256" key="9">
    <source>
        <dbReference type="SAM" id="MobiDB-lite"/>
    </source>
</evidence>
<evidence type="ECO:0000256" key="3">
    <source>
        <dbReference type="ARBA" id="ARBA00022741"/>
    </source>
</evidence>
<comment type="catalytic activity">
    <reaction evidence="8">
        <text>N(6)-carboxybiotinyl-L-lysyl-[protein] + acetyl-CoA = N(6)-biotinyl-L-lysyl-[protein] + malonyl-CoA</text>
        <dbReference type="Rhea" id="RHEA:54728"/>
        <dbReference type="Rhea" id="RHEA-COMP:10505"/>
        <dbReference type="Rhea" id="RHEA-COMP:10506"/>
        <dbReference type="ChEBI" id="CHEBI:57288"/>
        <dbReference type="ChEBI" id="CHEBI:57384"/>
        <dbReference type="ChEBI" id="CHEBI:83144"/>
        <dbReference type="ChEBI" id="CHEBI:83145"/>
        <dbReference type="EC" id="2.1.3.15"/>
    </reaction>
</comment>
<keyword evidence="7" id="KW-0275">Fatty acid biosynthesis</keyword>
<proteinExistence type="predicted"/>
<organism evidence="11 12">
    <name type="scientific">Castanea mollissima</name>
    <name type="common">Chinese chestnut</name>
    <dbReference type="NCBI Taxonomy" id="60419"/>
    <lineage>
        <taxon>Eukaryota</taxon>
        <taxon>Viridiplantae</taxon>
        <taxon>Streptophyta</taxon>
        <taxon>Embryophyta</taxon>
        <taxon>Tracheophyta</taxon>
        <taxon>Spermatophyta</taxon>
        <taxon>Magnoliopsida</taxon>
        <taxon>eudicotyledons</taxon>
        <taxon>Gunneridae</taxon>
        <taxon>Pentapetalae</taxon>
        <taxon>rosids</taxon>
        <taxon>fabids</taxon>
        <taxon>Fagales</taxon>
        <taxon>Fagaceae</taxon>
        <taxon>Castanea</taxon>
    </lineage>
</organism>
<dbReference type="Gene3D" id="3.90.226.10">
    <property type="entry name" value="2-enoyl-CoA Hydratase, Chain A, domain 1"/>
    <property type="match status" value="1"/>
</dbReference>
<feature type="region of interest" description="Disordered" evidence="9">
    <location>
        <begin position="323"/>
        <end position="362"/>
    </location>
</feature>
<accession>A0A8J4VUC3</accession>
<dbReference type="InterPro" id="IPR001095">
    <property type="entry name" value="Acetyl_CoA_COase_a_su"/>
</dbReference>
<keyword evidence="3" id="KW-0547">Nucleotide-binding</keyword>
<dbReference type="PRINTS" id="PR01069">
    <property type="entry name" value="ACCCTRFRASEA"/>
</dbReference>
<dbReference type="GO" id="GO:0005524">
    <property type="term" value="F:ATP binding"/>
    <property type="evidence" value="ECO:0007669"/>
    <property type="project" value="UniProtKB-KW"/>
</dbReference>
<dbReference type="InterPro" id="IPR029045">
    <property type="entry name" value="ClpP/crotonase-like_dom_sf"/>
</dbReference>